<proteinExistence type="predicted"/>
<keyword evidence="2" id="KW-0560">Oxidoreductase</keyword>
<dbReference type="OMA" id="WAEVPDP"/>
<dbReference type="GO" id="GO:0003960">
    <property type="term" value="F:quinone reductase (NADPH) activity"/>
    <property type="evidence" value="ECO:0000318"/>
    <property type="project" value="GO_Central"/>
</dbReference>
<dbReference type="NCBIfam" id="TIGR02824">
    <property type="entry name" value="quinone_pig3"/>
    <property type="match status" value="1"/>
</dbReference>
<name>B3RR52_TRIAD</name>
<dbReference type="PANTHER" id="PTHR48106">
    <property type="entry name" value="QUINONE OXIDOREDUCTASE PIG3-RELATED"/>
    <property type="match status" value="1"/>
</dbReference>
<dbReference type="Pfam" id="PF00107">
    <property type="entry name" value="ADH_zinc_N"/>
    <property type="match status" value="1"/>
</dbReference>
<accession>B3RR52</accession>
<dbReference type="GeneID" id="6752027"/>
<dbReference type="Gene3D" id="3.40.50.720">
    <property type="entry name" value="NAD(P)-binding Rossmann-like Domain"/>
    <property type="match status" value="1"/>
</dbReference>
<dbReference type="CTD" id="6752027"/>
<dbReference type="GO" id="GO:0070402">
    <property type="term" value="F:NADPH binding"/>
    <property type="evidence" value="ECO:0000318"/>
    <property type="project" value="GO_Central"/>
</dbReference>
<dbReference type="Pfam" id="PF08240">
    <property type="entry name" value="ADH_N"/>
    <property type="match status" value="1"/>
</dbReference>
<keyword evidence="5" id="KW-1185">Reference proteome</keyword>
<dbReference type="PANTHER" id="PTHR48106:SF18">
    <property type="entry name" value="QUINONE OXIDOREDUCTASE PIG3"/>
    <property type="match status" value="1"/>
</dbReference>
<dbReference type="STRING" id="10228.B3RR52"/>
<dbReference type="SMART" id="SM00829">
    <property type="entry name" value="PKS_ER"/>
    <property type="match status" value="1"/>
</dbReference>
<dbReference type="SUPFAM" id="SSF51735">
    <property type="entry name" value="NAD(P)-binding Rossmann-fold domains"/>
    <property type="match status" value="1"/>
</dbReference>
<evidence type="ECO:0000313" key="4">
    <source>
        <dbReference type="EMBL" id="EDV26282.1"/>
    </source>
</evidence>
<dbReference type="RefSeq" id="XP_002110278.1">
    <property type="nucleotide sequence ID" value="XM_002110242.1"/>
</dbReference>
<dbReference type="FunCoup" id="B3RR52">
    <property type="interactions" value="1271"/>
</dbReference>
<dbReference type="GO" id="GO:0048038">
    <property type="term" value="F:quinone binding"/>
    <property type="evidence" value="ECO:0000318"/>
    <property type="project" value="GO_Central"/>
</dbReference>
<dbReference type="InterPro" id="IPR014189">
    <property type="entry name" value="Quinone_OxRdtase_PIG3"/>
</dbReference>
<dbReference type="Proteomes" id="UP000009022">
    <property type="component" value="Unassembled WGS sequence"/>
</dbReference>
<dbReference type="SUPFAM" id="SSF50129">
    <property type="entry name" value="GroES-like"/>
    <property type="match status" value="1"/>
</dbReference>
<dbReference type="Gene3D" id="3.90.180.10">
    <property type="entry name" value="Medium-chain alcohol dehydrogenases, catalytic domain"/>
    <property type="match status" value="1"/>
</dbReference>
<dbReference type="KEGG" id="tad:TRIADDRAFT_23019"/>
<gene>
    <name evidence="4" type="ORF">TRIADDRAFT_23019</name>
</gene>
<evidence type="ECO:0000256" key="2">
    <source>
        <dbReference type="ARBA" id="ARBA00023002"/>
    </source>
</evidence>
<evidence type="ECO:0000256" key="1">
    <source>
        <dbReference type="ARBA" id="ARBA00022857"/>
    </source>
</evidence>
<dbReference type="InterPro" id="IPR036291">
    <property type="entry name" value="NAD(P)-bd_dom_sf"/>
</dbReference>
<evidence type="ECO:0000259" key="3">
    <source>
        <dbReference type="SMART" id="SM00829"/>
    </source>
</evidence>
<dbReference type="EMBL" id="DS985243">
    <property type="protein sequence ID" value="EDV26282.1"/>
    <property type="molecule type" value="Genomic_DNA"/>
</dbReference>
<reference evidence="4 5" key="1">
    <citation type="journal article" date="2008" name="Nature">
        <title>The Trichoplax genome and the nature of placozoans.</title>
        <authorList>
            <person name="Srivastava M."/>
            <person name="Begovic E."/>
            <person name="Chapman J."/>
            <person name="Putnam N.H."/>
            <person name="Hellsten U."/>
            <person name="Kawashima T."/>
            <person name="Kuo A."/>
            <person name="Mitros T."/>
            <person name="Salamov A."/>
            <person name="Carpenter M.L."/>
            <person name="Signorovitch A.Y."/>
            <person name="Moreno M.A."/>
            <person name="Kamm K."/>
            <person name="Grimwood J."/>
            <person name="Schmutz J."/>
            <person name="Shapiro H."/>
            <person name="Grigoriev I.V."/>
            <person name="Buss L.W."/>
            <person name="Schierwater B."/>
            <person name="Dellaporta S.L."/>
            <person name="Rokhsar D.S."/>
        </authorList>
    </citation>
    <scope>NUCLEOTIDE SEQUENCE [LARGE SCALE GENOMIC DNA]</scope>
    <source>
        <strain evidence="4 5">Grell-BS-1999</strain>
    </source>
</reference>
<sequence>MRSVLVGEKGSLTIVNDTPLPSLKTGQILIKVAACGVNRMDLLQRYNKYPVPVGESEILGVEVAGTIAEMDEEALHHSNFKVGDRVCALVGGGGYADFCASPHQTVMPIPRSMSFVEASAIPEAFLTAYAAMFLSAKLKKDESILIHAGASGVGTAAIQLAKEFGNKDIFVTAGSEKKLAMCRELGATTLINYKTHDFAEVVRHTTNKRGVDVVVDFIGASYWERNIKSLALDGRLVLLGLLGNTATDGIHCNTGLILAKRLTIIGSTLRNRDINYKSNLILDFTRSTVDGFQKGRLKPVLDSTYTIEEVEAAHDRMLRNLNSGKIVLTM</sequence>
<dbReference type="CDD" id="cd05276">
    <property type="entry name" value="p53_inducible_oxidoreductase"/>
    <property type="match status" value="1"/>
</dbReference>
<keyword evidence="1" id="KW-0521">NADP</keyword>
<dbReference type="eggNOG" id="KOG1198">
    <property type="taxonomic scope" value="Eukaryota"/>
</dbReference>
<dbReference type="OrthoDB" id="3509362at2759"/>
<dbReference type="InterPro" id="IPR013149">
    <property type="entry name" value="ADH-like_C"/>
</dbReference>
<dbReference type="InParanoid" id="B3RR52"/>
<dbReference type="HOGENOM" id="CLU_026673_3_4_1"/>
<dbReference type="InterPro" id="IPR020843">
    <property type="entry name" value="ER"/>
</dbReference>
<dbReference type="InterPro" id="IPR013154">
    <property type="entry name" value="ADH-like_N"/>
</dbReference>
<protein>
    <recommendedName>
        <fullName evidence="3">Enoyl reductase (ER) domain-containing protein</fullName>
    </recommendedName>
</protein>
<dbReference type="InterPro" id="IPR011032">
    <property type="entry name" value="GroES-like_sf"/>
</dbReference>
<dbReference type="PhylomeDB" id="B3RR52"/>
<feature type="domain" description="Enoyl reductase (ER)" evidence="3">
    <location>
        <begin position="7"/>
        <end position="328"/>
    </location>
</feature>
<evidence type="ECO:0000313" key="5">
    <source>
        <dbReference type="Proteomes" id="UP000009022"/>
    </source>
</evidence>
<dbReference type="AlphaFoldDB" id="B3RR52"/>
<organism evidence="4 5">
    <name type="scientific">Trichoplax adhaerens</name>
    <name type="common">Trichoplax reptans</name>
    <dbReference type="NCBI Taxonomy" id="10228"/>
    <lineage>
        <taxon>Eukaryota</taxon>
        <taxon>Metazoa</taxon>
        <taxon>Placozoa</taxon>
        <taxon>Uniplacotomia</taxon>
        <taxon>Trichoplacea</taxon>
        <taxon>Trichoplacidae</taxon>
        <taxon>Trichoplax</taxon>
    </lineage>
</organism>